<evidence type="ECO:0000256" key="3">
    <source>
        <dbReference type="ARBA" id="ARBA00022741"/>
    </source>
</evidence>
<evidence type="ECO:0000313" key="9">
    <source>
        <dbReference type="Proteomes" id="UP001218170"/>
    </source>
</evidence>
<evidence type="ECO:0000256" key="4">
    <source>
        <dbReference type="ARBA" id="ARBA00022840"/>
    </source>
</evidence>
<dbReference type="RefSeq" id="WP_274263897.1">
    <property type="nucleotide sequence ID" value="NZ_JAQZCI010000001.1"/>
</dbReference>
<dbReference type="Proteomes" id="UP001218170">
    <property type="component" value="Unassembled WGS sequence"/>
</dbReference>
<keyword evidence="4" id="KW-0067">ATP-binding</keyword>
<comment type="catalytic activity">
    <reaction evidence="6">
        <text>UDP-N-acetyl-alpha-D-glucosamine + ATP = UDP-N-acetyl-alpha-D-glucosamine 3'-phosphate + ADP + H(+)</text>
        <dbReference type="Rhea" id="RHEA:32671"/>
        <dbReference type="ChEBI" id="CHEBI:15378"/>
        <dbReference type="ChEBI" id="CHEBI:30616"/>
        <dbReference type="ChEBI" id="CHEBI:57705"/>
        <dbReference type="ChEBI" id="CHEBI:64353"/>
        <dbReference type="ChEBI" id="CHEBI:456216"/>
        <dbReference type="EC" id="2.7.1.176"/>
    </reaction>
</comment>
<comment type="caution">
    <text evidence="8">The sequence shown here is derived from an EMBL/GenBank/DDBJ whole genome shotgun (WGS) entry which is preliminary data.</text>
</comment>
<dbReference type="Pfam" id="PF06414">
    <property type="entry name" value="Zeta_toxin"/>
    <property type="match status" value="1"/>
</dbReference>
<protein>
    <recommendedName>
        <fullName evidence="5">UDP-N-acetylglucosamine kinase</fullName>
        <ecNumber evidence="2">2.7.1.176</ecNumber>
    </recommendedName>
    <alternativeName>
        <fullName evidence="5">UDP-N-acetylglucosamine kinase</fullName>
    </alternativeName>
</protein>
<name>A0ABT5SF00_9MICO</name>
<evidence type="ECO:0000259" key="7">
    <source>
        <dbReference type="Pfam" id="PF06414"/>
    </source>
</evidence>
<keyword evidence="3" id="KW-0547">Nucleotide-binding</keyword>
<keyword evidence="9" id="KW-1185">Reference proteome</keyword>
<accession>A0ABT5SF00</accession>
<comment type="similarity">
    <text evidence="1">Belongs to the zeta toxin family.</text>
</comment>
<evidence type="ECO:0000256" key="6">
    <source>
        <dbReference type="ARBA" id="ARBA00048178"/>
    </source>
</evidence>
<evidence type="ECO:0000256" key="2">
    <source>
        <dbReference type="ARBA" id="ARBA00011963"/>
    </source>
</evidence>
<dbReference type="EC" id="2.7.1.176" evidence="2"/>
<dbReference type="Gene3D" id="3.40.50.300">
    <property type="entry name" value="P-loop containing nucleotide triphosphate hydrolases"/>
    <property type="match status" value="1"/>
</dbReference>
<gene>
    <name evidence="8" type="ORF">PUW80_03405</name>
</gene>
<reference evidence="8 9" key="1">
    <citation type="submission" date="2023-02" db="EMBL/GenBank/DDBJ databases">
        <title>Study of novel species of the Microbacterium genus.</title>
        <authorList>
            <person name="Arroyo-Herrera I."/>
            <person name="Roman-Ponce B."/>
            <person name="Vasquez-Murrieta M.S."/>
        </authorList>
    </citation>
    <scope>NUCLEOTIDE SEQUENCE [LARGE SCALE GENOMIC DNA]</scope>
    <source>
        <strain evidence="8 9">NE1TT3</strain>
    </source>
</reference>
<sequence>MSEWEFEDAEREAILTRRILPLYFRDTPPSDKPPTLVLLAGQPGAGRSRATGSLIADHGADLAVVSGDDLRAFHPRLPDLVSARSPEAVEGIVRATAGWLRDCIRYARENQRSLLLEGAFQDPTVAVATAERFATAGFQTRIVVVASRRAESLLTVASRYLRDVHDSAPARLVSRDVHDRALEATGELVSAAVAAASVSRLTILGRAGEVVFDAQRGRVDEPLHEARVALEAAQSARLSRFDATQWLSELHHMTEFAASRRDLPRGVTELLVELHEIALREVIPELHVPSDGKFTIAIEQKTVARLVELRRSLPREHAVDVAAPVVAPVGPERGGISR</sequence>
<dbReference type="InterPro" id="IPR010488">
    <property type="entry name" value="Zeta_toxin_domain"/>
</dbReference>
<evidence type="ECO:0000256" key="5">
    <source>
        <dbReference type="ARBA" id="ARBA00032897"/>
    </source>
</evidence>
<proteinExistence type="inferred from homology"/>
<organism evidence="8 9">
    <name type="scientific">Microbacterium thalli</name>
    <dbReference type="NCBI Taxonomy" id="3027921"/>
    <lineage>
        <taxon>Bacteria</taxon>
        <taxon>Bacillati</taxon>
        <taxon>Actinomycetota</taxon>
        <taxon>Actinomycetes</taxon>
        <taxon>Micrococcales</taxon>
        <taxon>Microbacteriaceae</taxon>
        <taxon>Microbacterium</taxon>
    </lineage>
</organism>
<evidence type="ECO:0000313" key="8">
    <source>
        <dbReference type="EMBL" id="MDD7961393.1"/>
    </source>
</evidence>
<dbReference type="EMBL" id="JAQZCI010000001">
    <property type="protein sequence ID" value="MDD7961393.1"/>
    <property type="molecule type" value="Genomic_DNA"/>
</dbReference>
<feature type="domain" description="Zeta toxin" evidence="7">
    <location>
        <begin position="25"/>
        <end position="213"/>
    </location>
</feature>
<dbReference type="SUPFAM" id="SSF52540">
    <property type="entry name" value="P-loop containing nucleoside triphosphate hydrolases"/>
    <property type="match status" value="1"/>
</dbReference>
<evidence type="ECO:0000256" key="1">
    <source>
        <dbReference type="ARBA" id="ARBA00009104"/>
    </source>
</evidence>
<dbReference type="InterPro" id="IPR027417">
    <property type="entry name" value="P-loop_NTPase"/>
</dbReference>